<gene>
    <name evidence="3" type="ORF">HK26_02405</name>
</gene>
<protein>
    <recommendedName>
        <fullName evidence="2">L,D-TPase catalytic domain-containing protein</fullName>
    </recommendedName>
</protein>
<evidence type="ECO:0000313" key="4">
    <source>
        <dbReference type="Proteomes" id="UP000194931"/>
    </source>
</evidence>
<dbReference type="Proteomes" id="UP000194931">
    <property type="component" value="Unassembled WGS sequence"/>
</dbReference>
<dbReference type="AlphaFoldDB" id="A0A252BTV4"/>
<dbReference type="GO" id="GO:0071555">
    <property type="term" value="P:cell wall organization"/>
    <property type="evidence" value="ECO:0007669"/>
    <property type="project" value="UniProtKB-UniRule"/>
</dbReference>
<feature type="active site" description="Proton donor/acceptor" evidence="1">
    <location>
        <position position="134"/>
    </location>
</feature>
<proteinExistence type="predicted"/>
<dbReference type="GO" id="GO:0008360">
    <property type="term" value="P:regulation of cell shape"/>
    <property type="evidence" value="ECO:0007669"/>
    <property type="project" value="UniProtKB-UniRule"/>
</dbReference>
<dbReference type="EMBL" id="JOPJ01000015">
    <property type="protein sequence ID" value="OUJ12385.1"/>
    <property type="molecule type" value="Genomic_DNA"/>
</dbReference>
<dbReference type="PANTHER" id="PTHR38589:SF1">
    <property type="entry name" value="BLR0621 PROTEIN"/>
    <property type="match status" value="1"/>
</dbReference>
<keyword evidence="4" id="KW-1185">Reference proteome</keyword>
<dbReference type="PROSITE" id="PS52029">
    <property type="entry name" value="LD_TPASE"/>
    <property type="match status" value="1"/>
</dbReference>
<evidence type="ECO:0000259" key="2">
    <source>
        <dbReference type="PROSITE" id="PS52029"/>
    </source>
</evidence>
<dbReference type="RefSeq" id="WP_086639298.1">
    <property type="nucleotide sequence ID" value="NZ_JOPJ01000015.1"/>
</dbReference>
<keyword evidence="1" id="KW-0133">Cell shape</keyword>
<evidence type="ECO:0000313" key="3">
    <source>
        <dbReference type="EMBL" id="OUJ12385.1"/>
    </source>
</evidence>
<dbReference type="InterPro" id="IPR005490">
    <property type="entry name" value="LD_TPept_cat_dom"/>
</dbReference>
<dbReference type="STRING" id="1236501.GCA_000613865_02813"/>
<keyword evidence="1" id="KW-0573">Peptidoglycan synthesis</keyword>
<keyword evidence="1" id="KW-0961">Cell wall biogenesis/degradation</keyword>
<accession>A0A252BTV4</accession>
<organism evidence="3 4">
    <name type="scientific">Acetobacter okinawensis</name>
    <dbReference type="NCBI Taxonomy" id="1076594"/>
    <lineage>
        <taxon>Bacteria</taxon>
        <taxon>Pseudomonadati</taxon>
        <taxon>Pseudomonadota</taxon>
        <taxon>Alphaproteobacteria</taxon>
        <taxon>Acetobacterales</taxon>
        <taxon>Acetobacteraceae</taxon>
        <taxon>Acetobacter</taxon>
    </lineage>
</organism>
<feature type="domain" description="L,D-TPase catalytic" evidence="2">
    <location>
        <begin position="3"/>
        <end position="168"/>
    </location>
</feature>
<evidence type="ECO:0000256" key="1">
    <source>
        <dbReference type="PROSITE-ProRule" id="PRU01373"/>
    </source>
</evidence>
<dbReference type="OrthoDB" id="9804204at2"/>
<feature type="active site" description="Nucleophile" evidence="1">
    <location>
        <position position="146"/>
    </location>
</feature>
<name>A0A252BTV4_9PROT</name>
<dbReference type="Pfam" id="PF03734">
    <property type="entry name" value="YkuD"/>
    <property type="match status" value="1"/>
</dbReference>
<dbReference type="GO" id="GO:0016740">
    <property type="term" value="F:transferase activity"/>
    <property type="evidence" value="ECO:0007669"/>
    <property type="project" value="InterPro"/>
</dbReference>
<reference evidence="4" key="1">
    <citation type="submission" date="2014-06" db="EMBL/GenBank/DDBJ databases">
        <authorList>
            <person name="Winans N.J."/>
            <person name="Newell P.D."/>
            <person name="Douglas A.E."/>
        </authorList>
    </citation>
    <scope>NUCLEOTIDE SEQUENCE [LARGE SCALE GENOMIC DNA]</scope>
</reference>
<comment type="pathway">
    <text evidence="1">Cell wall biogenesis; peptidoglycan biosynthesis.</text>
</comment>
<dbReference type="PANTHER" id="PTHR38589">
    <property type="entry name" value="BLR0621 PROTEIN"/>
    <property type="match status" value="1"/>
</dbReference>
<dbReference type="GO" id="GO:0009252">
    <property type="term" value="P:peptidoglycan biosynthetic process"/>
    <property type="evidence" value="ECO:0007669"/>
    <property type="project" value="UniProtKB-KW"/>
</dbReference>
<sequence>MIIHVWPTSDSHSDAKLHCGQTIMPAVIGKNGVTHRKREGDMCTPVGHFTLRKVYYRADRVALPMTSLPVAPISPQDGWCDDPGSELYNHFLALPHPARHEMLWREDAVYNIIVVIGYNDSPAVPGKGSAIFMHLQRPDRTPTEGCVALSEHDLLAVLASGATTITIHATADAPA</sequence>
<comment type="caution">
    <text evidence="3">The sequence shown here is derived from an EMBL/GenBank/DDBJ whole genome shotgun (WGS) entry which is preliminary data.</text>
</comment>